<protein>
    <submittedName>
        <fullName evidence="2">Zn-dependent hydrolase, glyoxylase</fullName>
    </submittedName>
</protein>
<accession>I4F090</accession>
<dbReference type="eggNOG" id="COG0491">
    <property type="taxonomic scope" value="Bacteria"/>
</dbReference>
<dbReference type="HOGENOM" id="CLU_1968048_0_0_11"/>
<name>I4F090_MODI5</name>
<organism evidence="2 3">
    <name type="scientific">Modestobacter italicus (strain DSM 44449 / CECT 9708 / BC 501)</name>
    <dbReference type="NCBI Taxonomy" id="2732864"/>
    <lineage>
        <taxon>Bacteria</taxon>
        <taxon>Bacillati</taxon>
        <taxon>Actinomycetota</taxon>
        <taxon>Actinomycetes</taxon>
        <taxon>Geodermatophilales</taxon>
        <taxon>Geodermatophilaceae</taxon>
        <taxon>Modestobacter</taxon>
    </lineage>
</organism>
<dbReference type="Proteomes" id="UP000006461">
    <property type="component" value="Chromosome"/>
</dbReference>
<feature type="compositionally biased region" description="Low complexity" evidence="1">
    <location>
        <begin position="79"/>
        <end position="98"/>
    </location>
</feature>
<keyword evidence="2" id="KW-0378">Hydrolase</keyword>
<dbReference type="STRING" id="477641.MODMU_3643"/>
<keyword evidence="3" id="KW-1185">Reference proteome</keyword>
<feature type="region of interest" description="Disordered" evidence="1">
    <location>
        <begin position="1"/>
        <end position="22"/>
    </location>
</feature>
<gene>
    <name evidence="2" type="ordered locus">MODMU_3643</name>
</gene>
<dbReference type="CDD" id="cd06262">
    <property type="entry name" value="metallo-hydrolase-like_MBL-fold"/>
    <property type="match status" value="1"/>
</dbReference>
<evidence type="ECO:0000313" key="2">
    <source>
        <dbReference type="EMBL" id="CCH89053.1"/>
    </source>
</evidence>
<proteinExistence type="predicted"/>
<dbReference type="EMBL" id="FO203431">
    <property type="protein sequence ID" value="CCH89053.1"/>
    <property type="molecule type" value="Genomic_DNA"/>
</dbReference>
<evidence type="ECO:0000256" key="1">
    <source>
        <dbReference type="SAM" id="MobiDB-lite"/>
    </source>
</evidence>
<dbReference type="KEGG" id="mmar:MODMU_3643"/>
<feature type="region of interest" description="Disordered" evidence="1">
    <location>
        <begin position="35"/>
        <end position="127"/>
    </location>
</feature>
<reference evidence="2 3" key="1">
    <citation type="journal article" date="2012" name="J. Bacteriol.">
        <title>Genome Sequence of Radiation-Resistant Modestobacter marinus Strain BC501, a Representative Actinobacterium That Thrives on Calcareous Stone Surfaces.</title>
        <authorList>
            <person name="Normand P."/>
            <person name="Gury J."/>
            <person name="Pujic P."/>
            <person name="Chouaia B."/>
            <person name="Crotti E."/>
            <person name="Brusetti L."/>
            <person name="Daffonchio D."/>
            <person name="Vacherie B."/>
            <person name="Barbe V."/>
            <person name="Medigue C."/>
            <person name="Calteau A."/>
            <person name="Ghodhbane-Gtari F."/>
            <person name="Essoussi I."/>
            <person name="Nouioui I."/>
            <person name="Abbassi-Ghozzi I."/>
            <person name="Gtari M."/>
        </authorList>
    </citation>
    <scope>NUCLEOTIDE SEQUENCE [LARGE SCALE GENOMIC DNA]</scope>
    <source>
        <strain evidence="3">BC 501</strain>
    </source>
</reference>
<dbReference type="AlphaFoldDB" id="I4F090"/>
<dbReference type="GO" id="GO:0016787">
    <property type="term" value="F:hydrolase activity"/>
    <property type="evidence" value="ECO:0007669"/>
    <property type="project" value="UniProtKB-KW"/>
</dbReference>
<evidence type="ECO:0000313" key="3">
    <source>
        <dbReference type="Proteomes" id="UP000006461"/>
    </source>
</evidence>
<sequence>MTASTLFPGGLGKTRSPNDSTSLISDVEQRLFGTLPDDTRVHPGPAGTRRWAPSAPHLGSGASAAGDPVQAARDDRHSSTTMVVVTSMSPTTVPVPSMRMKCSPGGSGCSRATQPCPTESAWGPVAW</sequence>